<protein>
    <recommendedName>
        <fullName evidence="2">Erythromycin biosynthesis protein CIII-like C-terminal domain-containing protein</fullName>
    </recommendedName>
</protein>
<reference evidence="3" key="1">
    <citation type="submission" date="2021-01" db="EMBL/GenBank/DDBJ databases">
        <authorList>
            <person name="Corre E."/>
            <person name="Pelletier E."/>
            <person name="Niang G."/>
            <person name="Scheremetjew M."/>
            <person name="Finn R."/>
            <person name="Kale V."/>
            <person name="Holt S."/>
            <person name="Cochrane G."/>
            <person name="Meng A."/>
            <person name="Brown T."/>
            <person name="Cohen L."/>
        </authorList>
    </citation>
    <scope>NUCLEOTIDE SEQUENCE</scope>
    <source>
        <strain evidence="3">CCMP1320</strain>
    </source>
</reference>
<accession>A0A6S8JD36</accession>
<dbReference type="EMBL" id="HBIP01014959">
    <property type="protein sequence ID" value="CAE0493647.1"/>
    <property type="molecule type" value="Transcribed_RNA"/>
</dbReference>
<evidence type="ECO:0000259" key="2">
    <source>
        <dbReference type="Pfam" id="PF06722"/>
    </source>
</evidence>
<dbReference type="InterPro" id="IPR010610">
    <property type="entry name" value="EryCIII-like_C"/>
</dbReference>
<dbReference type="InterPro" id="IPR050426">
    <property type="entry name" value="Glycosyltransferase_28"/>
</dbReference>
<dbReference type="GO" id="GO:0016757">
    <property type="term" value="F:glycosyltransferase activity"/>
    <property type="evidence" value="ECO:0007669"/>
    <property type="project" value="UniProtKB-ARBA"/>
</dbReference>
<feature type="region of interest" description="Disordered" evidence="1">
    <location>
        <begin position="210"/>
        <end position="239"/>
    </location>
</feature>
<dbReference type="SUPFAM" id="SSF53756">
    <property type="entry name" value="UDP-Glycosyltransferase/glycogen phosphorylase"/>
    <property type="match status" value="1"/>
</dbReference>
<dbReference type="AlphaFoldDB" id="A0A6S8JD36"/>
<evidence type="ECO:0000313" key="3">
    <source>
        <dbReference type="EMBL" id="CAE0493645.1"/>
    </source>
</evidence>
<proteinExistence type="predicted"/>
<feature type="domain" description="Erythromycin biosynthesis protein CIII-like C-terminal" evidence="2">
    <location>
        <begin position="451"/>
        <end position="506"/>
    </location>
</feature>
<organism evidence="3">
    <name type="scientific">Dunaliella tertiolecta</name>
    <name type="common">Green alga</name>
    <dbReference type="NCBI Taxonomy" id="3047"/>
    <lineage>
        <taxon>Eukaryota</taxon>
        <taxon>Viridiplantae</taxon>
        <taxon>Chlorophyta</taxon>
        <taxon>core chlorophytes</taxon>
        <taxon>Chlorophyceae</taxon>
        <taxon>CS clade</taxon>
        <taxon>Chlamydomonadales</taxon>
        <taxon>Dunaliellaceae</taxon>
        <taxon>Dunaliella</taxon>
    </lineage>
</organism>
<evidence type="ECO:0000256" key="1">
    <source>
        <dbReference type="SAM" id="MobiDB-lite"/>
    </source>
</evidence>
<gene>
    <name evidence="3" type="ORF">DTER00134_LOCUS8718</name>
    <name evidence="4" type="ORF">DTER00134_LOCUS8720</name>
</gene>
<evidence type="ECO:0000313" key="4">
    <source>
        <dbReference type="EMBL" id="CAE0493647.1"/>
    </source>
</evidence>
<dbReference type="Pfam" id="PF06722">
    <property type="entry name" value="EryCIII-like_C"/>
    <property type="match status" value="1"/>
</dbReference>
<name>A0A6S8JD36_DUNTE</name>
<dbReference type="Gene3D" id="3.40.50.2000">
    <property type="entry name" value="Glycogen Phosphorylase B"/>
    <property type="match status" value="1"/>
</dbReference>
<dbReference type="PANTHER" id="PTHR48050:SF11">
    <property type="entry name" value="GLYCOSYLTRANSFERASE"/>
    <property type="match status" value="1"/>
</dbReference>
<sequence>MQVQEEHQQHMATFHAVQSLVLGEQPQRIQAIIFNLFALESFSIAEALGGVPCVAAAPYQIPYRCPSGFARGLAHQWPGIYRLLENANKRSKQDYDGTQAKKMCGMVSVTMAEVLHWMWPLFSPTRWCQLRQAIGLAPWVMHDPCTHRPVSSLPAPTPLLYGFSELYLPRPGFWPLSVHVSGFWTPRQEWFPPGLPEPVAAALHEVQRRQHEIRQNECTQNEHRQNEHRQNESQHRRGELDTVCLVTSSSSSCGRAGVYAGNEGEDGGRDHACEQPVGCSSITTVALERGMGPVPHAPAPAGTAAVLPVPTALSAVLSRELAFIAPASAATLAAPTDSALKAQASAPALAMAGAAMPSELTAASRASAALPDPDERMLTSPPEQKALLVDFGSMGSMGLIPDPMHTCEILARALLHIKRCALLLTAWQPLQEAHAGLTPLLQRTLVLLPGPVPHTILLPSCDAVLHPGGSGTTAAGLIAGTPQCICPLHFDQFFHAERVGPEGLDLAPHPLPRHTLFGQRNNAPVEAAALVVAEALKSTLQPGRARACKRFAQESFKKEDGLHEAAKWIRASGRP</sequence>
<dbReference type="PANTHER" id="PTHR48050">
    <property type="entry name" value="STEROL 3-BETA-GLUCOSYLTRANSFERASE"/>
    <property type="match status" value="1"/>
</dbReference>
<dbReference type="EMBL" id="HBIP01014957">
    <property type="protein sequence ID" value="CAE0493645.1"/>
    <property type="molecule type" value="Transcribed_RNA"/>
</dbReference>